<sequence length="127" mass="14324">MGFFRISGVNNYIAGALLIFGLLALYALGSSIYFLVKEIFRKNDELVRKIVFDSMAMSFGIILLLHIVQMVIRVVHFNKTGQDINLIVTPGLAIYQLGDVPLHLESFGVDLGIFALCLFVNRLRYRL</sequence>
<dbReference type="AlphaFoldDB" id="A0AAP5KBV8"/>
<name>A0AAP5KBV8_9ENTE</name>
<gene>
    <name evidence="3" type="ORF">P7D69_10620</name>
    <name evidence="2" type="ORF">P7D78_08170</name>
</gene>
<comment type="caution">
    <text evidence="3">The sequence shown here is derived from an EMBL/GenBank/DDBJ whole genome shotgun (WGS) entry which is preliminary data.</text>
</comment>
<dbReference type="EMBL" id="JARPXL010000009">
    <property type="protein sequence ID" value="MDT2544791.1"/>
    <property type="molecule type" value="Genomic_DNA"/>
</dbReference>
<keyword evidence="1" id="KW-0472">Membrane</keyword>
<dbReference type="EMBL" id="JARPXM010000006">
    <property type="protein sequence ID" value="MDT2538097.1"/>
    <property type="molecule type" value="Genomic_DNA"/>
</dbReference>
<proteinExistence type="predicted"/>
<evidence type="ECO:0000313" key="2">
    <source>
        <dbReference type="EMBL" id="MDT2538097.1"/>
    </source>
</evidence>
<dbReference type="Proteomes" id="UP001254770">
    <property type="component" value="Unassembled WGS sequence"/>
</dbReference>
<dbReference type="GeneID" id="67041164"/>
<reference evidence="3" key="1">
    <citation type="submission" date="2023-03" db="EMBL/GenBank/DDBJ databases">
        <authorList>
            <person name="Shen W."/>
            <person name="Cai J."/>
        </authorList>
    </citation>
    <scope>NUCLEOTIDE SEQUENCE</scope>
    <source>
        <strain evidence="2">B646-2</strain>
        <strain evidence="3">Y15</strain>
    </source>
</reference>
<keyword evidence="1" id="KW-1133">Transmembrane helix</keyword>
<evidence type="ECO:0000313" key="4">
    <source>
        <dbReference type="Proteomes" id="UP001254770"/>
    </source>
</evidence>
<feature type="transmembrane region" description="Helical" evidence="1">
    <location>
        <begin position="12"/>
        <end position="36"/>
    </location>
</feature>
<keyword evidence="1" id="KW-0812">Transmembrane</keyword>
<dbReference type="Proteomes" id="UP001249240">
    <property type="component" value="Unassembled WGS sequence"/>
</dbReference>
<organism evidence="3 4">
    <name type="scientific">Enterococcus raffinosus</name>
    <dbReference type="NCBI Taxonomy" id="71452"/>
    <lineage>
        <taxon>Bacteria</taxon>
        <taxon>Bacillati</taxon>
        <taxon>Bacillota</taxon>
        <taxon>Bacilli</taxon>
        <taxon>Lactobacillales</taxon>
        <taxon>Enterococcaceae</taxon>
        <taxon>Enterococcus</taxon>
    </lineage>
</organism>
<evidence type="ECO:0000313" key="3">
    <source>
        <dbReference type="EMBL" id="MDT2544791.1"/>
    </source>
</evidence>
<accession>A0AAP5KBV8</accession>
<dbReference type="RefSeq" id="WP_010745280.1">
    <property type="nucleotide sequence ID" value="NZ_BAAAXM010000015.1"/>
</dbReference>
<protein>
    <submittedName>
        <fullName evidence="3">Uncharacterized protein</fullName>
    </submittedName>
</protein>
<evidence type="ECO:0000256" key="1">
    <source>
        <dbReference type="SAM" id="Phobius"/>
    </source>
</evidence>
<feature type="transmembrane region" description="Helical" evidence="1">
    <location>
        <begin position="56"/>
        <end position="76"/>
    </location>
</feature>